<keyword evidence="5 6" id="KW-0046">Antibiotic resistance</keyword>
<dbReference type="AlphaFoldDB" id="A0A1I1XF57"/>
<keyword evidence="4 6" id="KW-0378">Hydrolase</keyword>
<evidence type="ECO:0000313" key="10">
    <source>
        <dbReference type="Proteomes" id="UP000199477"/>
    </source>
</evidence>
<keyword evidence="7" id="KW-0732">Signal</keyword>
<evidence type="ECO:0000256" key="1">
    <source>
        <dbReference type="ARBA" id="ARBA00001526"/>
    </source>
</evidence>
<dbReference type="GO" id="GO:0046677">
    <property type="term" value="P:response to antibiotic"/>
    <property type="evidence" value="ECO:0007669"/>
    <property type="project" value="UniProtKB-UniRule"/>
</dbReference>
<evidence type="ECO:0000256" key="3">
    <source>
        <dbReference type="ARBA" id="ARBA00012865"/>
    </source>
</evidence>
<dbReference type="NCBIfam" id="NF033085">
    <property type="entry name" value="bla_class_C"/>
    <property type="match status" value="1"/>
</dbReference>
<organism evidence="9 10">
    <name type="scientific">Dyella marensis</name>
    <dbReference type="NCBI Taxonomy" id="500610"/>
    <lineage>
        <taxon>Bacteria</taxon>
        <taxon>Pseudomonadati</taxon>
        <taxon>Pseudomonadota</taxon>
        <taxon>Gammaproteobacteria</taxon>
        <taxon>Lysobacterales</taxon>
        <taxon>Rhodanobacteraceae</taxon>
        <taxon>Dyella</taxon>
    </lineage>
</organism>
<reference evidence="10" key="1">
    <citation type="submission" date="2016-10" db="EMBL/GenBank/DDBJ databases">
        <authorList>
            <person name="Varghese N."/>
            <person name="Submissions S."/>
        </authorList>
    </citation>
    <scope>NUCLEOTIDE SEQUENCE [LARGE SCALE GENOMIC DNA]</scope>
    <source>
        <strain evidence="10">UNC178MFTsu3.1</strain>
    </source>
</reference>
<dbReference type="EMBL" id="FONH01000001">
    <property type="protein sequence ID" value="SFE05997.1"/>
    <property type="molecule type" value="Genomic_DNA"/>
</dbReference>
<dbReference type="RefSeq" id="WP_035322822.1">
    <property type="nucleotide sequence ID" value="NZ_FONH01000001.1"/>
</dbReference>
<dbReference type="PANTHER" id="PTHR46825:SF8">
    <property type="entry name" value="BETA-LACTAMASE-RELATED"/>
    <property type="match status" value="1"/>
</dbReference>
<evidence type="ECO:0000256" key="6">
    <source>
        <dbReference type="RuleBase" id="RU361140"/>
    </source>
</evidence>
<dbReference type="InterPro" id="IPR012338">
    <property type="entry name" value="Beta-lactam/transpept-like"/>
</dbReference>
<keyword evidence="10" id="KW-1185">Reference proteome</keyword>
<dbReference type="Gene3D" id="3.40.710.10">
    <property type="entry name" value="DD-peptidase/beta-lactamase superfamily"/>
    <property type="match status" value="1"/>
</dbReference>
<gene>
    <name evidence="9" type="ORF">SAMN02799615_00233</name>
</gene>
<comment type="similarity">
    <text evidence="2 6">Belongs to the class-C beta-lactamase family.</text>
</comment>
<dbReference type="Proteomes" id="UP000199477">
    <property type="component" value="Unassembled WGS sequence"/>
</dbReference>
<dbReference type="InterPro" id="IPR050491">
    <property type="entry name" value="AmpC-like"/>
</dbReference>
<sequence length="390" mass="42572">MPSSFARLGLAGLLFAAGAAHAATGPDFDTQLRHAADRFMRANHIPGMAIAITVDGKDRFYNFGVASKETRRKVGSDTLFELGSISKTFIATLATYAQAEGKLSLDRHVEDYLPEFQGKPFGKVALFDLGTHTAGGFPLQVPDEVRNREQLIAWLQAWQPRYPEGSKRSYANPSIGMLGLIAADRLGQPYADAVEHTLLPKLGLVSTYIRVPDAKKADYAQGYSSDGKPVRVNPGVLGDEAYGVISSTKDLLHYVHVQLGDAPLDPLTRRAIADTRTAYYRSGPMTQDLAWEQYPWPVTHDDLLRGNASRMIREDQPVTALKPPQAAVDGVLVNKTGATNGFGAYIAFVPVKKLGLVILTNRSHPTEGRVEFAYEVLKLLEPDALGPTER</sequence>
<feature type="chain" id="PRO_5011520896" description="Beta-lactamase" evidence="7">
    <location>
        <begin position="23"/>
        <end position="390"/>
    </location>
</feature>
<dbReference type="PANTHER" id="PTHR46825">
    <property type="entry name" value="D-ALANYL-D-ALANINE-CARBOXYPEPTIDASE/ENDOPEPTIDASE AMPH"/>
    <property type="match status" value="1"/>
</dbReference>
<dbReference type="GO" id="GO:0008800">
    <property type="term" value="F:beta-lactamase activity"/>
    <property type="evidence" value="ECO:0007669"/>
    <property type="project" value="UniProtKB-UniRule"/>
</dbReference>
<dbReference type="InterPro" id="IPR001466">
    <property type="entry name" value="Beta-lactam-related"/>
</dbReference>
<dbReference type="Pfam" id="PF00144">
    <property type="entry name" value="Beta-lactamase"/>
    <property type="match status" value="1"/>
</dbReference>
<dbReference type="GO" id="GO:0017001">
    <property type="term" value="P:antibiotic catabolic process"/>
    <property type="evidence" value="ECO:0007669"/>
    <property type="project" value="InterPro"/>
</dbReference>
<evidence type="ECO:0000256" key="7">
    <source>
        <dbReference type="SAM" id="SignalP"/>
    </source>
</evidence>
<feature type="signal peptide" evidence="7">
    <location>
        <begin position="1"/>
        <end position="22"/>
    </location>
</feature>
<feature type="domain" description="Beta-lactamase-related" evidence="8">
    <location>
        <begin position="33"/>
        <end position="373"/>
    </location>
</feature>
<evidence type="ECO:0000256" key="4">
    <source>
        <dbReference type="ARBA" id="ARBA00022801"/>
    </source>
</evidence>
<proteinExistence type="inferred from homology"/>
<dbReference type="InterPro" id="IPR058136">
    <property type="entry name" value="AmpC"/>
</dbReference>
<accession>A0A1I1XF57</accession>
<protein>
    <recommendedName>
        <fullName evidence="3 6">Beta-lactamase</fullName>
        <ecNumber evidence="3 6">3.5.2.6</ecNumber>
    </recommendedName>
</protein>
<evidence type="ECO:0000256" key="5">
    <source>
        <dbReference type="ARBA" id="ARBA00023251"/>
    </source>
</evidence>
<evidence type="ECO:0000256" key="2">
    <source>
        <dbReference type="ARBA" id="ARBA00007840"/>
    </source>
</evidence>
<dbReference type="EC" id="3.5.2.6" evidence="3 6"/>
<evidence type="ECO:0000313" key="9">
    <source>
        <dbReference type="EMBL" id="SFE05997.1"/>
    </source>
</evidence>
<evidence type="ECO:0000259" key="8">
    <source>
        <dbReference type="Pfam" id="PF00144"/>
    </source>
</evidence>
<dbReference type="InterPro" id="IPR001586">
    <property type="entry name" value="Beta-lactam_class-C_AS"/>
</dbReference>
<dbReference type="GO" id="GO:0030288">
    <property type="term" value="C:outer membrane-bounded periplasmic space"/>
    <property type="evidence" value="ECO:0007669"/>
    <property type="project" value="InterPro"/>
</dbReference>
<name>A0A1I1XF57_9GAMM</name>
<dbReference type="STRING" id="500610.SAMN02799615_00233"/>
<dbReference type="PROSITE" id="PS00336">
    <property type="entry name" value="BETA_LACTAMASE_C"/>
    <property type="match status" value="1"/>
</dbReference>
<comment type="catalytic activity">
    <reaction evidence="1 6">
        <text>a beta-lactam + H2O = a substituted beta-amino acid</text>
        <dbReference type="Rhea" id="RHEA:20401"/>
        <dbReference type="ChEBI" id="CHEBI:15377"/>
        <dbReference type="ChEBI" id="CHEBI:35627"/>
        <dbReference type="ChEBI" id="CHEBI:140347"/>
        <dbReference type="EC" id="3.5.2.6"/>
    </reaction>
</comment>
<dbReference type="SUPFAM" id="SSF56601">
    <property type="entry name" value="beta-lactamase/transpeptidase-like"/>
    <property type="match status" value="1"/>
</dbReference>